<protein>
    <submittedName>
        <fullName evidence="1">Uncharacterized protein</fullName>
    </submittedName>
</protein>
<gene>
    <name evidence="1" type="ORF">BaRGS_00010757</name>
</gene>
<comment type="caution">
    <text evidence="1">The sequence shown here is derived from an EMBL/GenBank/DDBJ whole genome shotgun (WGS) entry which is preliminary data.</text>
</comment>
<dbReference type="Proteomes" id="UP001519460">
    <property type="component" value="Unassembled WGS sequence"/>
</dbReference>
<evidence type="ECO:0000313" key="1">
    <source>
        <dbReference type="EMBL" id="KAK7497886.1"/>
    </source>
</evidence>
<accession>A0ABD0LEV2</accession>
<proteinExistence type="predicted"/>
<name>A0ABD0LEV2_9CAEN</name>
<evidence type="ECO:0000313" key="2">
    <source>
        <dbReference type="Proteomes" id="UP001519460"/>
    </source>
</evidence>
<organism evidence="1 2">
    <name type="scientific">Batillaria attramentaria</name>
    <dbReference type="NCBI Taxonomy" id="370345"/>
    <lineage>
        <taxon>Eukaryota</taxon>
        <taxon>Metazoa</taxon>
        <taxon>Spiralia</taxon>
        <taxon>Lophotrochozoa</taxon>
        <taxon>Mollusca</taxon>
        <taxon>Gastropoda</taxon>
        <taxon>Caenogastropoda</taxon>
        <taxon>Sorbeoconcha</taxon>
        <taxon>Cerithioidea</taxon>
        <taxon>Batillariidae</taxon>
        <taxon>Batillaria</taxon>
    </lineage>
</organism>
<reference evidence="1 2" key="1">
    <citation type="journal article" date="2023" name="Sci. Data">
        <title>Genome assembly of the Korean intertidal mud-creeper Batillaria attramentaria.</title>
        <authorList>
            <person name="Patra A.K."/>
            <person name="Ho P.T."/>
            <person name="Jun S."/>
            <person name="Lee S.J."/>
            <person name="Kim Y."/>
            <person name="Won Y.J."/>
        </authorList>
    </citation>
    <scope>NUCLEOTIDE SEQUENCE [LARGE SCALE GENOMIC DNA]</scope>
    <source>
        <strain evidence="1">Wonlab-2016</strain>
    </source>
</reference>
<keyword evidence="2" id="KW-1185">Reference proteome</keyword>
<dbReference type="EMBL" id="JACVVK020000054">
    <property type="protein sequence ID" value="KAK7497886.1"/>
    <property type="molecule type" value="Genomic_DNA"/>
</dbReference>
<sequence length="144" mass="16741">MRGVTHTFDRRNYVHKDCTIIPSKLYSLCCVQLRCVVNAKLGWAVNINFFTRLQMGYFLPFVTVTFRVVRVYCAGHKCWYGRHWPINWSSLAGLKWPQCDIGLYTTARRPIKQRVCLSQLHCHPAVAGYNHVLCTVQSYTRTVI</sequence>
<dbReference type="AlphaFoldDB" id="A0ABD0LEV2"/>